<gene>
    <name evidence="1" type="ORF">DRJ20_01835</name>
    <name evidence="2" type="ORF">DRJ26_03895</name>
</gene>
<proteinExistence type="predicted"/>
<dbReference type="Proteomes" id="UP000269499">
    <property type="component" value="Unassembled WGS sequence"/>
</dbReference>
<name>A0A497EWN3_9CREN</name>
<reference evidence="3 4" key="1">
    <citation type="submission" date="2018-06" db="EMBL/GenBank/DDBJ databases">
        <title>Extensive metabolic versatility and redundancy in microbially diverse, dynamic hydrothermal sediments.</title>
        <authorList>
            <person name="Dombrowski N."/>
            <person name="Teske A."/>
            <person name="Baker B.J."/>
        </authorList>
    </citation>
    <scope>NUCLEOTIDE SEQUENCE [LARGE SCALE GENOMIC DNA]</scope>
    <source>
        <strain evidence="2">B20_G2</strain>
        <strain evidence="1">B29_G17</strain>
    </source>
</reference>
<comment type="caution">
    <text evidence="1">The sequence shown here is derived from an EMBL/GenBank/DDBJ whole genome shotgun (WGS) entry which is preliminary data.</text>
</comment>
<evidence type="ECO:0008006" key="5">
    <source>
        <dbReference type="Google" id="ProtNLM"/>
    </source>
</evidence>
<dbReference type="AlphaFoldDB" id="A0A497EWN3"/>
<evidence type="ECO:0000313" key="2">
    <source>
        <dbReference type="EMBL" id="RLE53056.1"/>
    </source>
</evidence>
<evidence type="ECO:0000313" key="4">
    <source>
        <dbReference type="Proteomes" id="UP000269499"/>
    </source>
</evidence>
<accession>A0A497EWN3</accession>
<dbReference type="EMBL" id="QMQZ01000043">
    <property type="protein sequence ID" value="RLE51607.1"/>
    <property type="molecule type" value="Genomic_DNA"/>
</dbReference>
<dbReference type="InterPro" id="IPR032710">
    <property type="entry name" value="NTF2-like_dom_sf"/>
</dbReference>
<protein>
    <recommendedName>
        <fullName evidence="5">SnoaL-like domain-containing protein</fullName>
    </recommendedName>
</protein>
<sequence>MLVKWVEGLRIGGVEAINALYTEDAIQLPPKREIIRGREKIKEVHTEAVQMGFENSILTERGICKRRHSLRGRQLH</sequence>
<evidence type="ECO:0000313" key="1">
    <source>
        <dbReference type="EMBL" id="RLE51607.1"/>
    </source>
</evidence>
<dbReference type="SUPFAM" id="SSF54427">
    <property type="entry name" value="NTF2-like"/>
    <property type="match status" value="1"/>
</dbReference>
<dbReference type="Gene3D" id="3.10.450.50">
    <property type="match status" value="1"/>
</dbReference>
<dbReference type="EMBL" id="QMRA01000084">
    <property type="protein sequence ID" value="RLE53056.1"/>
    <property type="molecule type" value="Genomic_DNA"/>
</dbReference>
<dbReference type="Proteomes" id="UP000268446">
    <property type="component" value="Unassembled WGS sequence"/>
</dbReference>
<organism evidence="1 3">
    <name type="scientific">Thermoproteota archaeon</name>
    <dbReference type="NCBI Taxonomy" id="2056631"/>
    <lineage>
        <taxon>Archaea</taxon>
        <taxon>Thermoproteota</taxon>
    </lineage>
</organism>
<evidence type="ECO:0000313" key="3">
    <source>
        <dbReference type="Proteomes" id="UP000268446"/>
    </source>
</evidence>